<dbReference type="SUPFAM" id="SSF53474">
    <property type="entry name" value="alpha/beta-Hydrolases"/>
    <property type="match status" value="1"/>
</dbReference>
<organism evidence="7 8">
    <name type="scientific">Geodermatophilus africanus</name>
    <dbReference type="NCBI Taxonomy" id="1137993"/>
    <lineage>
        <taxon>Bacteria</taxon>
        <taxon>Bacillati</taxon>
        <taxon>Actinomycetota</taxon>
        <taxon>Actinomycetes</taxon>
        <taxon>Geodermatophilales</taxon>
        <taxon>Geodermatophilaceae</taxon>
        <taxon>Geodermatophilus</taxon>
    </lineage>
</organism>
<evidence type="ECO:0000256" key="3">
    <source>
        <dbReference type="ARBA" id="ARBA00022801"/>
    </source>
</evidence>
<dbReference type="RefSeq" id="WP_170856560.1">
    <property type="nucleotide sequence ID" value="NZ_FNOT01000001.1"/>
</dbReference>
<keyword evidence="2 4" id="KW-0732">Signal</keyword>
<dbReference type="Proteomes" id="UP000198921">
    <property type="component" value="Unassembled WGS sequence"/>
</dbReference>
<dbReference type="Gene3D" id="3.40.50.1820">
    <property type="entry name" value="alpha/beta hydrolase"/>
    <property type="match status" value="1"/>
</dbReference>
<evidence type="ECO:0000313" key="8">
    <source>
        <dbReference type="Proteomes" id="UP000198921"/>
    </source>
</evidence>
<dbReference type="InterPro" id="IPR051601">
    <property type="entry name" value="Serine_prot/Carboxylest_S33"/>
</dbReference>
<proteinExistence type="inferred from homology"/>
<evidence type="ECO:0000259" key="6">
    <source>
        <dbReference type="Pfam" id="PF08386"/>
    </source>
</evidence>
<accession>A0A1H3AEY0</accession>
<dbReference type="PANTHER" id="PTHR43248:SF29">
    <property type="entry name" value="TRIPEPTIDYL AMINOPEPTIDASE"/>
    <property type="match status" value="1"/>
</dbReference>
<dbReference type="GO" id="GO:0016787">
    <property type="term" value="F:hydrolase activity"/>
    <property type="evidence" value="ECO:0007669"/>
    <property type="project" value="UniProtKB-KW"/>
</dbReference>
<evidence type="ECO:0000256" key="4">
    <source>
        <dbReference type="SAM" id="SignalP"/>
    </source>
</evidence>
<dbReference type="InterPro" id="IPR029058">
    <property type="entry name" value="AB_hydrolase_fold"/>
</dbReference>
<reference evidence="8" key="1">
    <citation type="submission" date="2016-10" db="EMBL/GenBank/DDBJ databases">
        <authorList>
            <person name="Varghese N."/>
            <person name="Submissions S."/>
        </authorList>
    </citation>
    <scope>NUCLEOTIDE SEQUENCE [LARGE SCALE GENOMIC DNA]</scope>
    <source>
        <strain evidence="8">DSM 45422</strain>
    </source>
</reference>
<dbReference type="Pfam" id="PF00561">
    <property type="entry name" value="Abhydrolase_1"/>
    <property type="match status" value="1"/>
</dbReference>
<evidence type="ECO:0000256" key="2">
    <source>
        <dbReference type="ARBA" id="ARBA00022729"/>
    </source>
</evidence>
<evidence type="ECO:0000259" key="5">
    <source>
        <dbReference type="Pfam" id="PF00561"/>
    </source>
</evidence>
<dbReference type="EMBL" id="FNOT01000001">
    <property type="protein sequence ID" value="SDX28260.1"/>
    <property type="molecule type" value="Genomic_DNA"/>
</dbReference>
<feature type="chain" id="PRO_5011530060" evidence="4">
    <location>
        <begin position="35"/>
        <end position="564"/>
    </location>
</feature>
<keyword evidence="3 7" id="KW-0378">Hydrolase</keyword>
<feature type="domain" description="AB hydrolase-1" evidence="5">
    <location>
        <begin position="95"/>
        <end position="246"/>
    </location>
</feature>
<dbReference type="InterPro" id="IPR000073">
    <property type="entry name" value="AB_hydrolase_1"/>
</dbReference>
<dbReference type="PANTHER" id="PTHR43248">
    <property type="entry name" value="2-SUCCINYL-6-HYDROXY-2,4-CYCLOHEXADIENE-1-CARBOXYLATE SYNTHASE"/>
    <property type="match status" value="1"/>
</dbReference>
<comment type="similarity">
    <text evidence="1">Belongs to the peptidase S33 family.</text>
</comment>
<keyword evidence="8" id="KW-1185">Reference proteome</keyword>
<name>A0A1H3AEY0_9ACTN</name>
<dbReference type="Pfam" id="PF08386">
    <property type="entry name" value="Abhydrolase_4"/>
    <property type="match status" value="1"/>
</dbReference>
<dbReference type="InterPro" id="IPR013595">
    <property type="entry name" value="Pept_S33_TAP-like_C"/>
</dbReference>
<dbReference type="STRING" id="1137993.SAMN05660209_00027"/>
<feature type="domain" description="Peptidase S33 tripeptidyl aminopeptidase-like C-terminal" evidence="6">
    <location>
        <begin position="422"/>
        <end position="524"/>
    </location>
</feature>
<protein>
    <submittedName>
        <fullName evidence="7">Alpha/beta hydrolase fold</fullName>
    </submittedName>
</protein>
<feature type="signal peptide" evidence="4">
    <location>
        <begin position="1"/>
        <end position="34"/>
    </location>
</feature>
<gene>
    <name evidence="7" type="ORF">SAMN05660209_00027</name>
</gene>
<evidence type="ECO:0000313" key="7">
    <source>
        <dbReference type="EMBL" id="SDX28260.1"/>
    </source>
</evidence>
<evidence type="ECO:0000256" key="1">
    <source>
        <dbReference type="ARBA" id="ARBA00010088"/>
    </source>
</evidence>
<dbReference type="AlphaFoldDB" id="A0A1H3AEY0"/>
<sequence>MIRTTQPHGRIRAALVTSVIAALGVALLAPSAHAAPSTSLSVVAAPEVTWTACRDGFECAVVPAPLDHGDLKGEQIGISVIRLPAGEPSRRIGSLLVNPGGPGGSGVDVVRAVAKILPLELRASFDIVGFDPRGTNRSTPLRCFDTLEQAIATLPPIPFPDLPEEEELQRVSDDALAGACAQHGGAILDHMSTADTARDMDLLRAALGDEQLTYLGFSYGSVLGQTYANLFPSRVRALVIDGVLDPVAWTTGHGEEAVSTPVGTRIGSADGSERTLDEFFRLCDAAGPDCALAGNASGRYAELAERLRAHPAATVDPVTGATFSVTYNDLIAVTVGALYAPFIWPDFAALLVDLEQQLSPAALGQRLAVVRSELGLEAAEQEPYPNVVEAFPGVTCSDSVNPRSFATWQSAADSAEARFGRFGRFWNWTASACRSWPSSAGQDRYPGPWTAPTTAAVLVVGNHFDPATPYQGAVAASQLLPGSRLLSYAGWGHTAYFSAGNFCVDSHVTRYLVTGDVPAAGTVCEPEGSPFGPTEAATPEDTRARTAVNAAAVPEAVRRALQAR</sequence>